<evidence type="ECO:0000256" key="1">
    <source>
        <dbReference type="SAM" id="Coils"/>
    </source>
</evidence>
<keyword evidence="1" id="KW-0175">Coiled coil</keyword>
<accession>A0A6N9H6T6</accession>
<dbReference type="InterPro" id="IPR036390">
    <property type="entry name" value="WH_DNA-bd_sf"/>
</dbReference>
<evidence type="ECO:0000259" key="3">
    <source>
        <dbReference type="Pfam" id="PF03551"/>
    </source>
</evidence>
<dbReference type="Pfam" id="PF03551">
    <property type="entry name" value="PadR"/>
    <property type="match status" value="1"/>
</dbReference>
<dbReference type="Gene3D" id="1.10.10.10">
    <property type="entry name" value="Winged helix-like DNA-binding domain superfamily/Winged helix DNA-binding domain"/>
    <property type="match status" value="1"/>
</dbReference>
<protein>
    <submittedName>
        <fullName evidence="4">PadR family transcriptional regulator</fullName>
    </submittedName>
</protein>
<dbReference type="AlphaFoldDB" id="A0A6N9H6T6"/>
<dbReference type="PANTHER" id="PTHR43252:SF7">
    <property type="entry name" value="TRANSCRIPTIONAL REGULATOR YQJI"/>
    <property type="match status" value="1"/>
</dbReference>
<dbReference type="InterPro" id="IPR036388">
    <property type="entry name" value="WH-like_DNA-bd_sf"/>
</dbReference>
<feature type="region of interest" description="Disordered" evidence="2">
    <location>
        <begin position="1"/>
        <end position="43"/>
    </location>
</feature>
<feature type="coiled-coil region" evidence="1">
    <location>
        <begin position="143"/>
        <end position="170"/>
    </location>
</feature>
<evidence type="ECO:0000313" key="4">
    <source>
        <dbReference type="EMBL" id="MYM19294.1"/>
    </source>
</evidence>
<feature type="compositionally biased region" description="Low complexity" evidence="2">
    <location>
        <begin position="8"/>
        <end position="35"/>
    </location>
</feature>
<keyword evidence="5" id="KW-1185">Reference proteome</keyword>
<sequence>MRCRRSPIRSPCPRRACSTTWTRPPSARTPRPSAPGCASAEPPAHPYEMYRTMLRRHDDRLVKVSPGTLYHQVGRLAEYGLVRERGTERAGNRPERTTYAITSAGREALRAEVRRLIAEPTGERSDFRVGLAEIGHLSAPAARAALADRLANARAEREEARAAIRGIERVGLAERHWLDHTYGLAVAEAQIAWLAGVLERLDAGALAWEGSRIAGPS</sequence>
<feature type="domain" description="Transcription regulator PadR N-terminal" evidence="3">
    <location>
        <begin position="42"/>
        <end position="110"/>
    </location>
</feature>
<dbReference type="EMBL" id="WWEQ01000013">
    <property type="protein sequence ID" value="MYM19294.1"/>
    <property type="molecule type" value="Genomic_DNA"/>
</dbReference>
<gene>
    <name evidence="4" type="ORF">GSY69_04740</name>
</gene>
<organism evidence="4 5">
    <name type="scientific">Brevibacterium rongguiense</name>
    <dbReference type="NCBI Taxonomy" id="2695267"/>
    <lineage>
        <taxon>Bacteria</taxon>
        <taxon>Bacillati</taxon>
        <taxon>Actinomycetota</taxon>
        <taxon>Actinomycetes</taxon>
        <taxon>Micrococcales</taxon>
        <taxon>Brevibacteriaceae</taxon>
        <taxon>Brevibacterium</taxon>
    </lineage>
</organism>
<dbReference type="InterPro" id="IPR005149">
    <property type="entry name" value="Tscrpt_reg_PadR_N"/>
</dbReference>
<reference evidence="4 5" key="1">
    <citation type="submission" date="2020-01" db="EMBL/GenBank/DDBJ databases">
        <authorList>
            <person name="Deng T."/>
        </authorList>
    </citation>
    <scope>NUCLEOTIDE SEQUENCE [LARGE SCALE GENOMIC DNA]</scope>
    <source>
        <strain evidence="4 5">5221</strain>
    </source>
</reference>
<name>A0A6N9H6T6_9MICO</name>
<evidence type="ECO:0000313" key="5">
    <source>
        <dbReference type="Proteomes" id="UP000469215"/>
    </source>
</evidence>
<evidence type="ECO:0000256" key="2">
    <source>
        <dbReference type="SAM" id="MobiDB-lite"/>
    </source>
</evidence>
<dbReference type="Proteomes" id="UP000469215">
    <property type="component" value="Unassembled WGS sequence"/>
</dbReference>
<dbReference type="PANTHER" id="PTHR43252">
    <property type="entry name" value="TRANSCRIPTIONAL REGULATOR YQJI"/>
    <property type="match status" value="1"/>
</dbReference>
<comment type="caution">
    <text evidence="4">The sequence shown here is derived from an EMBL/GenBank/DDBJ whole genome shotgun (WGS) entry which is preliminary data.</text>
</comment>
<proteinExistence type="predicted"/>
<dbReference type="SUPFAM" id="SSF46785">
    <property type="entry name" value="Winged helix' DNA-binding domain"/>
    <property type="match status" value="1"/>
</dbReference>